<dbReference type="PROSITE" id="PS00107">
    <property type="entry name" value="PROTEIN_KINASE_ATP"/>
    <property type="match status" value="1"/>
</dbReference>
<accession>A0A7S0M5N7</accession>
<evidence type="ECO:0000256" key="6">
    <source>
        <dbReference type="PROSITE-ProRule" id="PRU10141"/>
    </source>
</evidence>
<dbReference type="SUPFAM" id="SSF56112">
    <property type="entry name" value="Protein kinase-like (PK-like)"/>
    <property type="match status" value="1"/>
</dbReference>
<dbReference type="Gene3D" id="1.10.510.10">
    <property type="entry name" value="Transferase(Phosphotransferase) domain 1"/>
    <property type="match status" value="1"/>
</dbReference>
<keyword evidence="3 6" id="KW-0547">Nucleotide-binding</keyword>
<sequence length="404" mass="47060">MNVNVGGENLKFVGSYILDKTLGVGATGKVKLAHHSRNGEKVGVKIIRKDLFYEKPSLKIKVHREISVMKLMFHPHIIKIFDVLEDSTYLFLIIEYASHGELFNYLVKKRRIQNREALRFFQQIISGLEYCHRHRICHRDLKLENILLDNTQNIKIADFGMASLSIPNTMLKTFCGSPHYASPEIVSNEPYNGMKADIWSCGVILYALLTGKLPFDEENDNIRRLFNKIRFESPKIPKTIPPDCKELIKLILVIDPDKRATIEKIKINKWYKSSPLPETCRSPVQNINIASVQNPIFNPDPEIINFLVPLQLVKDRETLFSILSTKKPSLIRVLYRQLEWRRMKMDSLQDDKIHEAIKRRKKLIKQGKKENFEGIKLWKKIYDLKCYTTVKSLTRIGIYIHFLN</sequence>
<evidence type="ECO:0000256" key="1">
    <source>
        <dbReference type="ARBA" id="ARBA00022527"/>
    </source>
</evidence>
<reference evidence="9" key="1">
    <citation type="submission" date="2021-01" db="EMBL/GenBank/DDBJ databases">
        <authorList>
            <person name="Corre E."/>
            <person name="Pelletier E."/>
            <person name="Niang G."/>
            <person name="Scheremetjew M."/>
            <person name="Finn R."/>
            <person name="Kale V."/>
            <person name="Holt S."/>
            <person name="Cochrane G."/>
            <person name="Meng A."/>
            <person name="Brown T."/>
            <person name="Cohen L."/>
        </authorList>
    </citation>
    <scope>NUCLEOTIDE SEQUENCE</scope>
    <source>
        <strain evidence="9">CCAP979/52</strain>
    </source>
</reference>
<dbReference type="PROSITE" id="PS50011">
    <property type="entry name" value="PROTEIN_KINASE_DOM"/>
    <property type="match status" value="1"/>
</dbReference>
<dbReference type="PROSITE" id="PS00108">
    <property type="entry name" value="PROTEIN_KINASE_ST"/>
    <property type="match status" value="1"/>
</dbReference>
<evidence type="ECO:0000256" key="2">
    <source>
        <dbReference type="ARBA" id="ARBA00022679"/>
    </source>
</evidence>
<keyword evidence="2" id="KW-0808">Transferase</keyword>
<dbReference type="InterPro" id="IPR000719">
    <property type="entry name" value="Prot_kinase_dom"/>
</dbReference>
<feature type="domain" description="Protein kinase" evidence="8">
    <location>
        <begin position="16"/>
        <end position="271"/>
    </location>
</feature>
<comment type="similarity">
    <text evidence="7">Belongs to the protein kinase superfamily.</text>
</comment>
<dbReference type="SMART" id="SM00220">
    <property type="entry name" value="S_TKc"/>
    <property type="match status" value="1"/>
</dbReference>
<proteinExistence type="inferred from homology"/>
<evidence type="ECO:0000256" key="5">
    <source>
        <dbReference type="ARBA" id="ARBA00022840"/>
    </source>
</evidence>
<dbReference type="PANTHER" id="PTHR24346">
    <property type="entry name" value="MAP/MICROTUBULE AFFINITY-REGULATING KINASE"/>
    <property type="match status" value="1"/>
</dbReference>
<evidence type="ECO:0000313" key="9">
    <source>
        <dbReference type="EMBL" id="CAD8632105.1"/>
    </source>
</evidence>
<dbReference type="GO" id="GO:0035556">
    <property type="term" value="P:intracellular signal transduction"/>
    <property type="evidence" value="ECO:0007669"/>
    <property type="project" value="TreeGrafter"/>
</dbReference>
<keyword evidence="4" id="KW-0418">Kinase</keyword>
<gene>
    <name evidence="9" type="ORF">CCUR1050_LOCUS9785</name>
</gene>
<feature type="binding site" evidence="6">
    <location>
        <position position="49"/>
    </location>
    <ligand>
        <name>ATP</name>
        <dbReference type="ChEBI" id="CHEBI:30616"/>
    </ligand>
</feature>
<dbReference type="FunFam" id="1.10.510.10:FF:000956">
    <property type="entry name" value="CAMK family protein kinase"/>
    <property type="match status" value="1"/>
</dbReference>
<dbReference type="GO" id="GO:0005737">
    <property type="term" value="C:cytoplasm"/>
    <property type="evidence" value="ECO:0007669"/>
    <property type="project" value="TreeGrafter"/>
</dbReference>
<dbReference type="InterPro" id="IPR008271">
    <property type="entry name" value="Ser/Thr_kinase_AS"/>
</dbReference>
<keyword evidence="1 7" id="KW-0723">Serine/threonine-protein kinase</keyword>
<dbReference type="EMBL" id="HBEZ01017750">
    <property type="protein sequence ID" value="CAD8632105.1"/>
    <property type="molecule type" value="Transcribed_RNA"/>
</dbReference>
<dbReference type="InterPro" id="IPR017441">
    <property type="entry name" value="Protein_kinase_ATP_BS"/>
</dbReference>
<protein>
    <recommendedName>
        <fullName evidence="8">Protein kinase domain-containing protein</fullName>
    </recommendedName>
</protein>
<evidence type="ECO:0000256" key="4">
    <source>
        <dbReference type="ARBA" id="ARBA00022777"/>
    </source>
</evidence>
<evidence type="ECO:0000259" key="8">
    <source>
        <dbReference type="PROSITE" id="PS50011"/>
    </source>
</evidence>
<dbReference type="FunFam" id="3.30.200.20:FF:000003">
    <property type="entry name" value="Non-specific serine/threonine protein kinase"/>
    <property type="match status" value="1"/>
</dbReference>
<dbReference type="Pfam" id="PF00069">
    <property type="entry name" value="Pkinase"/>
    <property type="match status" value="1"/>
</dbReference>
<organism evidence="9">
    <name type="scientific">Cryptomonas curvata</name>
    <dbReference type="NCBI Taxonomy" id="233186"/>
    <lineage>
        <taxon>Eukaryota</taxon>
        <taxon>Cryptophyceae</taxon>
        <taxon>Cryptomonadales</taxon>
        <taxon>Cryptomonadaceae</taxon>
        <taxon>Cryptomonas</taxon>
    </lineage>
</organism>
<evidence type="ECO:0000256" key="7">
    <source>
        <dbReference type="RuleBase" id="RU000304"/>
    </source>
</evidence>
<dbReference type="InterPro" id="IPR011009">
    <property type="entry name" value="Kinase-like_dom_sf"/>
</dbReference>
<name>A0A7S0M5N7_9CRYP</name>
<dbReference type="GO" id="GO:0004674">
    <property type="term" value="F:protein serine/threonine kinase activity"/>
    <property type="evidence" value="ECO:0007669"/>
    <property type="project" value="UniProtKB-KW"/>
</dbReference>
<evidence type="ECO:0000256" key="3">
    <source>
        <dbReference type="ARBA" id="ARBA00022741"/>
    </source>
</evidence>
<keyword evidence="5 6" id="KW-0067">ATP-binding</keyword>
<dbReference type="AlphaFoldDB" id="A0A7S0M5N7"/>
<dbReference type="PANTHER" id="PTHR24346:SF82">
    <property type="entry name" value="KP78A-RELATED"/>
    <property type="match status" value="1"/>
</dbReference>
<dbReference type="GO" id="GO:0005524">
    <property type="term" value="F:ATP binding"/>
    <property type="evidence" value="ECO:0007669"/>
    <property type="project" value="UniProtKB-UniRule"/>
</dbReference>